<organism evidence="3 4">
    <name type="scientific">Candidatus Thiomargarita nelsonii</name>
    <dbReference type="NCBI Taxonomy" id="1003181"/>
    <lineage>
        <taxon>Bacteria</taxon>
        <taxon>Pseudomonadati</taxon>
        <taxon>Pseudomonadota</taxon>
        <taxon>Gammaproteobacteria</taxon>
        <taxon>Thiotrichales</taxon>
        <taxon>Thiotrichaceae</taxon>
        <taxon>Thiomargarita</taxon>
    </lineage>
</organism>
<reference evidence="3 4" key="1">
    <citation type="submission" date="2016-05" db="EMBL/GenBank/DDBJ databases">
        <title>Single-cell genome of chain-forming Candidatus Thiomargarita nelsonii and comparison to other large sulfur-oxidizing bacteria.</title>
        <authorList>
            <person name="Winkel M."/>
            <person name="Salman V."/>
            <person name="Woyke T."/>
            <person name="Schulz-Vogt H."/>
            <person name="Richter M."/>
            <person name="Flood B."/>
            <person name="Bailey J."/>
            <person name="Amann R."/>
            <person name="Mussmann M."/>
        </authorList>
    </citation>
    <scope>NUCLEOTIDE SEQUENCE [LARGE SCALE GENOMIC DNA]</scope>
    <source>
        <strain evidence="3 4">THI036</strain>
    </source>
</reference>
<dbReference type="AlphaFoldDB" id="A0A176S5M3"/>
<evidence type="ECO:0000313" key="3">
    <source>
        <dbReference type="EMBL" id="OAD23208.1"/>
    </source>
</evidence>
<dbReference type="Gene3D" id="1.10.439.10">
    <property type="entry name" value="Penicillin Amidohydrolase, domain 1"/>
    <property type="match status" value="1"/>
</dbReference>
<comment type="caution">
    <text evidence="3">The sequence shown here is derived from an EMBL/GenBank/DDBJ whole genome shotgun (WGS) entry which is preliminary data.</text>
</comment>
<dbReference type="GO" id="GO:0017000">
    <property type="term" value="P:antibiotic biosynthetic process"/>
    <property type="evidence" value="ECO:0007669"/>
    <property type="project" value="InterPro"/>
</dbReference>
<dbReference type="InterPro" id="IPR023343">
    <property type="entry name" value="Penicillin_amidase_dom1"/>
</dbReference>
<gene>
    <name evidence="3" type="ORF">THIOM_000963</name>
</gene>
<comment type="subunit">
    <text evidence="1">Heterodimer of an alpha subunit and a beta subunit processed from the same precursor.</text>
</comment>
<accession>A0A176S5M3</accession>
<keyword evidence="4" id="KW-1185">Reference proteome</keyword>
<dbReference type="PANTHER" id="PTHR34218">
    <property type="entry name" value="PEPTIDASE S45 PENICILLIN AMIDASE"/>
    <property type="match status" value="1"/>
</dbReference>
<dbReference type="PANTHER" id="PTHR34218:SF4">
    <property type="entry name" value="ACYL-HOMOSERINE LACTONE ACYLASE QUIP"/>
    <property type="match status" value="1"/>
</dbReference>
<keyword evidence="2" id="KW-0472">Membrane</keyword>
<keyword evidence="2" id="KW-0812">Transmembrane</keyword>
<dbReference type="Proteomes" id="UP000076962">
    <property type="component" value="Unassembled WGS sequence"/>
</dbReference>
<feature type="non-terminal residue" evidence="3">
    <location>
        <position position="102"/>
    </location>
</feature>
<sequence>MILKWITRSLIGLLVLVLLVGISGYFYLKHTLPQISGRMALAGLEQTVSIQREPNGIVHIQAQTSADLFFALARTLFKWYGGTKSLIALESHGRENMELDIS</sequence>
<dbReference type="EMBL" id="LUTY01000491">
    <property type="protein sequence ID" value="OAD23208.1"/>
    <property type="molecule type" value="Genomic_DNA"/>
</dbReference>
<name>A0A176S5M3_9GAMM</name>
<keyword evidence="2" id="KW-1133">Transmembrane helix</keyword>
<dbReference type="InterPro" id="IPR002692">
    <property type="entry name" value="S45"/>
</dbReference>
<dbReference type="GO" id="GO:0016811">
    <property type="term" value="F:hydrolase activity, acting on carbon-nitrogen (but not peptide) bonds, in linear amides"/>
    <property type="evidence" value="ECO:0007669"/>
    <property type="project" value="InterPro"/>
</dbReference>
<protein>
    <submittedName>
        <fullName evidence="3">Uncharacterized protein</fullName>
    </submittedName>
</protein>
<proteinExistence type="predicted"/>
<evidence type="ECO:0000256" key="1">
    <source>
        <dbReference type="ARBA" id="ARBA00038735"/>
    </source>
</evidence>
<evidence type="ECO:0000256" key="2">
    <source>
        <dbReference type="SAM" id="Phobius"/>
    </source>
</evidence>
<evidence type="ECO:0000313" key="4">
    <source>
        <dbReference type="Proteomes" id="UP000076962"/>
    </source>
</evidence>
<feature type="transmembrane region" description="Helical" evidence="2">
    <location>
        <begin position="6"/>
        <end position="28"/>
    </location>
</feature>